<sequence length="360" mass="38065">MPTTYAEFGPNTEATEVAQAFQDRVRGKTVLVTGGSIKGIGYATAYAMASQAPAHLILAGRTPAKLTECIDALKAAFPAVDVRPLPIDLSSQASVRKAAAAVLGWADVPTIDYVFNTAGVMGLPQRTLSVDGIEMQMATNHMGHWLLSCLLMPKLIAAARGQPKGSVRIVNVSAGSAFIGAMRWSDMNFDVVNKHLPAAEQPNYAFMTRWGYTGLEDVAYAGIDGYNRSKVANVLAAVGTTHALYASHGILSVAVHPGVIPTELGRDFEPLVLDSVQAMVADGTISYKTLGAGASTSLVAALDSKVTVEARGGPRNRENYGVFMVDCQVSDGATDLATSSAEAARLWALSEDLVKEKFSW</sequence>
<dbReference type="EMBL" id="AWTV01000011">
    <property type="protein sequence ID" value="KIH86522.1"/>
    <property type="molecule type" value="Genomic_DNA"/>
</dbReference>
<gene>
    <name evidence="4" type="ORF">SPBR_08895</name>
</gene>
<dbReference type="Pfam" id="PF00106">
    <property type="entry name" value="adh_short"/>
    <property type="match status" value="1"/>
</dbReference>
<evidence type="ECO:0000259" key="3">
    <source>
        <dbReference type="SMART" id="SM00822"/>
    </source>
</evidence>
<dbReference type="SUPFAM" id="SSF51735">
    <property type="entry name" value="NAD(P)-binding Rossmann-fold domains"/>
    <property type="match status" value="1"/>
</dbReference>
<dbReference type="AlphaFoldDB" id="A0A0C2INB6"/>
<dbReference type="RefSeq" id="XP_040614532.1">
    <property type="nucleotide sequence ID" value="XM_040767021.1"/>
</dbReference>
<organism evidence="4 5">
    <name type="scientific">Sporothrix brasiliensis 5110</name>
    <dbReference type="NCBI Taxonomy" id="1398154"/>
    <lineage>
        <taxon>Eukaryota</taxon>
        <taxon>Fungi</taxon>
        <taxon>Dikarya</taxon>
        <taxon>Ascomycota</taxon>
        <taxon>Pezizomycotina</taxon>
        <taxon>Sordariomycetes</taxon>
        <taxon>Sordariomycetidae</taxon>
        <taxon>Ophiostomatales</taxon>
        <taxon>Ophiostomataceae</taxon>
        <taxon>Sporothrix</taxon>
    </lineage>
</organism>
<dbReference type="InterPro" id="IPR036291">
    <property type="entry name" value="NAD(P)-bd_dom_sf"/>
</dbReference>
<dbReference type="OrthoDB" id="191139at2759"/>
<proteinExistence type="inferred from homology"/>
<comment type="caution">
    <text evidence="4">The sequence shown here is derived from an EMBL/GenBank/DDBJ whole genome shotgun (WGS) entry which is preliminary data.</text>
</comment>
<reference evidence="4 5" key="1">
    <citation type="journal article" date="2014" name="BMC Genomics">
        <title>Comparative genomics of the major fungal agents of human and animal Sporotrichosis: Sporothrix schenckii and Sporothrix brasiliensis.</title>
        <authorList>
            <person name="Teixeira M.M."/>
            <person name="de Almeida L.G."/>
            <person name="Kubitschek-Barreira P."/>
            <person name="Alves F.L."/>
            <person name="Kioshima E.S."/>
            <person name="Abadio A.K."/>
            <person name="Fernandes L."/>
            <person name="Derengowski L.S."/>
            <person name="Ferreira K.S."/>
            <person name="Souza R.C."/>
            <person name="Ruiz J.C."/>
            <person name="de Andrade N.C."/>
            <person name="Paes H.C."/>
            <person name="Nicola A.M."/>
            <person name="Albuquerque P."/>
            <person name="Gerber A.L."/>
            <person name="Martins V.P."/>
            <person name="Peconick L.D."/>
            <person name="Neto A.V."/>
            <person name="Chaucanez C.B."/>
            <person name="Silva P.A."/>
            <person name="Cunha O.L."/>
            <person name="de Oliveira F.F."/>
            <person name="dos Santos T.C."/>
            <person name="Barros A.L."/>
            <person name="Soares M.A."/>
            <person name="de Oliveira L.M."/>
            <person name="Marini M.M."/>
            <person name="Villalobos-Duno H."/>
            <person name="Cunha M.M."/>
            <person name="de Hoog S."/>
            <person name="da Silveira J.F."/>
            <person name="Henrissat B."/>
            <person name="Nino-Vega G.A."/>
            <person name="Cisalpino P.S."/>
            <person name="Mora-Montes H.M."/>
            <person name="Almeida S.R."/>
            <person name="Stajich J.E."/>
            <person name="Lopes-Bezerra L.M."/>
            <person name="Vasconcelos A.T."/>
            <person name="Felipe M.S."/>
        </authorList>
    </citation>
    <scope>NUCLEOTIDE SEQUENCE [LARGE SCALE GENOMIC DNA]</scope>
    <source>
        <strain evidence="4 5">5110</strain>
    </source>
</reference>
<protein>
    <recommendedName>
        <fullName evidence="3">Ketoreductase domain-containing protein</fullName>
    </recommendedName>
</protein>
<evidence type="ECO:0000313" key="5">
    <source>
        <dbReference type="Proteomes" id="UP000031575"/>
    </source>
</evidence>
<feature type="domain" description="Ketoreductase" evidence="3">
    <location>
        <begin position="28"/>
        <end position="195"/>
    </location>
</feature>
<evidence type="ECO:0000256" key="1">
    <source>
        <dbReference type="ARBA" id="ARBA00006484"/>
    </source>
</evidence>
<dbReference type="Gene3D" id="3.40.50.720">
    <property type="entry name" value="NAD(P)-binding Rossmann-like Domain"/>
    <property type="match status" value="1"/>
</dbReference>
<keyword evidence="2" id="KW-0560">Oxidoreductase</keyword>
<dbReference type="Proteomes" id="UP000031575">
    <property type="component" value="Unassembled WGS sequence"/>
</dbReference>
<dbReference type="InterPro" id="IPR057326">
    <property type="entry name" value="KR_dom"/>
</dbReference>
<dbReference type="PANTHER" id="PTHR24320">
    <property type="entry name" value="RETINOL DEHYDROGENASE"/>
    <property type="match status" value="1"/>
</dbReference>
<dbReference type="SMART" id="SM00822">
    <property type="entry name" value="PKS_KR"/>
    <property type="match status" value="1"/>
</dbReference>
<dbReference type="GeneID" id="63681942"/>
<evidence type="ECO:0000256" key="2">
    <source>
        <dbReference type="ARBA" id="ARBA00023002"/>
    </source>
</evidence>
<comment type="similarity">
    <text evidence="1">Belongs to the short-chain dehydrogenases/reductases (SDR) family.</text>
</comment>
<name>A0A0C2INB6_9PEZI</name>
<dbReference type="VEuPathDB" id="FungiDB:SPBR_08895"/>
<dbReference type="HOGENOM" id="CLU_010194_44_0_1"/>
<dbReference type="PRINTS" id="PR00081">
    <property type="entry name" value="GDHRDH"/>
</dbReference>
<dbReference type="PANTHER" id="PTHR24320:SF283">
    <property type="entry name" value="RETINOL DEHYDROGENASE 11"/>
    <property type="match status" value="1"/>
</dbReference>
<evidence type="ECO:0000313" key="4">
    <source>
        <dbReference type="EMBL" id="KIH86522.1"/>
    </source>
</evidence>
<accession>A0A0C2INB6</accession>
<dbReference type="InterPro" id="IPR002347">
    <property type="entry name" value="SDR_fam"/>
</dbReference>
<keyword evidence="5" id="KW-1185">Reference proteome</keyword>
<dbReference type="GO" id="GO:0016491">
    <property type="term" value="F:oxidoreductase activity"/>
    <property type="evidence" value="ECO:0007669"/>
    <property type="project" value="UniProtKB-KW"/>
</dbReference>